<accession>A0A378QDG7</accession>
<proteinExistence type="predicted"/>
<dbReference type="Proteomes" id="UP000255230">
    <property type="component" value="Unassembled WGS sequence"/>
</dbReference>
<dbReference type="InterPro" id="IPR038475">
    <property type="entry name" value="RecG_C_sf"/>
</dbReference>
<reference evidence="1 2" key="1">
    <citation type="submission" date="2018-06" db="EMBL/GenBank/DDBJ databases">
        <authorList>
            <consortium name="Pathogen Informatics"/>
            <person name="Doyle S."/>
        </authorList>
    </citation>
    <scope>NUCLEOTIDE SEQUENCE [LARGE SCALE GENOMIC DNA]</scope>
    <source>
        <strain evidence="1 2">NCTC10465</strain>
    </source>
</reference>
<gene>
    <name evidence="1" type="ORF">NCTC10465_02046</name>
</gene>
<dbReference type="PANTHER" id="PTHR30595">
    <property type="entry name" value="GLPR-RELATED TRANSCRIPTIONAL REPRESSOR"/>
    <property type="match status" value="1"/>
</dbReference>
<dbReference type="PANTHER" id="PTHR30595:SF6">
    <property type="entry name" value="SCHLAFEN ALBA-2 DOMAIN-CONTAINING PROTEIN"/>
    <property type="match status" value="1"/>
</dbReference>
<name>A0A378QDG7_FAUOS</name>
<dbReference type="Pfam" id="PF13749">
    <property type="entry name" value="HATPase_c_4"/>
    <property type="match status" value="1"/>
</dbReference>
<evidence type="ECO:0000313" key="2">
    <source>
        <dbReference type="Proteomes" id="UP000255230"/>
    </source>
</evidence>
<dbReference type="Gene3D" id="3.30.565.60">
    <property type="match status" value="1"/>
</dbReference>
<sequence>MMIFIAIEEAVVNAVYHRSYEERNPIEIRIYPDEIIILSYPGADRSIRLDDLQAGRAVTRRYRNRRIGEFLKELDLTEGRSTGVPKILRAMKKNGSPMPTFETDDERTYFLVKLPIHQKAMLDESVIEQNTFTPQATPQATPKL</sequence>
<evidence type="ECO:0000313" key="1">
    <source>
        <dbReference type="EMBL" id="STY98238.1"/>
    </source>
</evidence>
<dbReference type="RefSeq" id="WP_062333396.1">
    <property type="nucleotide sequence ID" value="NZ_CBCRZU010000060.1"/>
</dbReference>
<dbReference type="AlphaFoldDB" id="A0A378QDG7"/>
<keyword evidence="2" id="KW-1185">Reference proteome</keyword>
<protein>
    <submittedName>
        <fullName evidence="1">Uncharacterized protein</fullName>
    </submittedName>
</protein>
<dbReference type="KEGG" id="mos:AXE82_07960"/>
<organism evidence="1 2">
    <name type="scientific">Faucicola osloensis</name>
    <name type="common">Moraxella osloensis</name>
    <dbReference type="NCBI Taxonomy" id="34062"/>
    <lineage>
        <taxon>Bacteria</taxon>
        <taxon>Pseudomonadati</taxon>
        <taxon>Pseudomonadota</taxon>
        <taxon>Gammaproteobacteria</taxon>
        <taxon>Moraxellales</taxon>
        <taxon>Moraxellaceae</taxon>
        <taxon>Faucicola</taxon>
    </lineage>
</organism>
<dbReference type="EMBL" id="UGPY01000001">
    <property type="protein sequence ID" value="STY98238.1"/>
    <property type="molecule type" value="Genomic_DNA"/>
</dbReference>
<dbReference type="GeneID" id="35777429"/>